<dbReference type="PATRIC" id="fig|1458307.3.peg.3319"/>
<keyword evidence="2" id="KW-1185">Reference proteome</keyword>
<dbReference type="AlphaFoldDB" id="A0A0K0YA50"/>
<sequence length="263" mass="29230">MTFQPVVPLSGYAGWLFLERTADQQRATFNESPSITRLTDTFRERIGDIRTAEDLVKDRELLEVALGAFGLDDDINNTFFIKKILEEGSIGTDALANKLSDSRYADFSEAFGFGDFDIPRTALSFFADEIIDRYEAKQFEQAVGEQDNDMRLALNLGPALNDVLDGTSTNNGQWYSMMGNEPLRSMFETALGFSSSFAAIDIDQQLEQFQARAEATFGTDQLSDLASPENQEKMIRLFMLRSEISDSSATSGASIALSLLQQI</sequence>
<dbReference type="RefSeq" id="WP_049835961.1">
    <property type="nucleotide sequence ID" value="NZ_CP012160.1"/>
</dbReference>
<evidence type="ECO:0000313" key="2">
    <source>
        <dbReference type="Proteomes" id="UP000067444"/>
    </source>
</evidence>
<dbReference type="KEGG" id="otm:OSB_32960"/>
<reference evidence="1 2" key="1">
    <citation type="journal article" date="2015" name="Genome Announc.">
        <title>Closed Genome Sequence of Octadecabacter temperatus SB1, the First Mesophilic Species of the Genus Octadecabacter.</title>
        <authorList>
            <person name="Voget S."/>
            <person name="Billerbeck S."/>
            <person name="Simon M."/>
            <person name="Daniel R."/>
        </authorList>
    </citation>
    <scope>NUCLEOTIDE SEQUENCE [LARGE SCALE GENOMIC DNA]</scope>
    <source>
        <strain evidence="1 2">SB1</strain>
    </source>
</reference>
<name>A0A0K0YA50_9RHOB</name>
<dbReference type="Proteomes" id="UP000067444">
    <property type="component" value="Chromosome"/>
</dbReference>
<protein>
    <submittedName>
        <fullName evidence="1">Uncharacterized protein</fullName>
    </submittedName>
</protein>
<organism evidence="1 2">
    <name type="scientific">Octadecabacter temperatus</name>
    <dbReference type="NCBI Taxonomy" id="1458307"/>
    <lineage>
        <taxon>Bacteria</taxon>
        <taxon>Pseudomonadati</taxon>
        <taxon>Pseudomonadota</taxon>
        <taxon>Alphaproteobacteria</taxon>
        <taxon>Rhodobacterales</taxon>
        <taxon>Roseobacteraceae</taxon>
        <taxon>Octadecabacter</taxon>
    </lineage>
</organism>
<dbReference type="InterPro" id="IPR010626">
    <property type="entry name" value="DUF1217"/>
</dbReference>
<proteinExistence type="predicted"/>
<dbReference type="OrthoDB" id="7824597at2"/>
<dbReference type="STRING" id="1458307.OSB_32960"/>
<dbReference type="EMBL" id="CP012160">
    <property type="protein sequence ID" value="AKS47809.1"/>
    <property type="molecule type" value="Genomic_DNA"/>
</dbReference>
<accession>A0A0K0YA50</accession>
<gene>
    <name evidence="1" type="ORF">OSB_32960</name>
</gene>
<dbReference type="Pfam" id="PF06748">
    <property type="entry name" value="DUF1217"/>
    <property type="match status" value="1"/>
</dbReference>
<dbReference type="SUPFAM" id="SSF158837">
    <property type="entry name" value="AGR C 984p-like"/>
    <property type="match status" value="1"/>
</dbReference>
<evidence type="ECO:0000313" key="1">
    <source>
        <dbReference type="EMBL" id="AKS47809.1"/>
    </source>
</evidence>
<dbReference type="Gene3D" id="1.10.3700.10">
    <property type="entry name" value="AGR C 984p-like"/>
    <property type="match status" value="1"/>
</dbReference>
<dbReference type="InterPro" id="IPR023157">
    <property type="entry name" value="AGR-C-984p-like_sf"/>
</dbReference>